<dbReference type="SUPFAM" id="SSF53448">
    <property type="entry name" value="Nucleotide-diphospho-sugar transferases"/>
    <property type="match status" value="1"/>
</dbReference>
<dbReference type="AlphaFoldDB" id="A0A3Q9C4Q4"/>
<keyword evidence="2" id="KW-0808">Transferase</keyword>
<evidence type="ECO:0000313" key="3">
    <source>
        <dbReference type="Proteomes" id="UP000280197"/>
    </source>
</evidence>
<dbReference type="CDD" id="cd04186">
    <property type="entry name" value="GT_2_like_c"/>
    <property type="match status" value="1"/>
</dbReference>
<sequence>MTGAGRRPTAVDIVIVNWNTGDYLRECLHSIARTDRSELSVGLVVVVDNASSDDSARALDVPGLRLRVIRNGRNRGFAAACNQGALLCDADYLLFLNPDTRLYRDTLRAAGAFLRTEAARRVGICGARIVDAEGRTAISCSRFPTLRVVLGGMTGLYRPFPGLFPPHHLRADDIPSDRSVDQVIGAFYLVRRPLFVELGGFDERYFLYFEEVDFALRASRFGWASYFLADARVYHAEHVSSDKTGGRGLGHLLCSRTLYAFRYWPRRDARVLVALTLLVELPGRLARGGLRRSRSEIKDTAVAYREFVRWLLRSNRRMLTV</sequence>
<organism evidence="2 3">
    <name type="scientific">Streptomyces aquilus</name>
    <dbReference type="NCBI Taxonomy" id="2548456"/>
    <lineage>
        <taxon>Bacteria</taxon>
        <taxon>Bacillati</taxon>
        <taxon>Actinomycetota</taxon>
        <taxon>Actinomycetes</taxon>
        <taxon>Kitasatosporales</taxon>
        <taxon>Streptomycetaceae</taxon>
        <taxon>Streptomyces</taxon>
    </lineage>
</organism>
<dbReference type="InterPro" id="IPR029044">
    <property type="entry name" value="Nucleotide-diphossugar_trans"/>
</dbReference>
<evidence type="ECO:0000259" key="1">
    <source>
        <dbReference type="Pfam" id="PF00535"/>
    </source>
</evidence>
<dbReference type="InterPro" id="IPR001173">
    <property type="entry name" value="Glyco_trans_2-like"/>
</dbReference>
<dbReference type="RefSeq" id="WP_126275538.1">
    <property type="nucleotide sequence ID" value="NZ_CP034463.1"/>
</dbReference>
<accession>A0A3Q9C4Q4</accession>
<protein>
    <submittedName>
        <fullName evidence="2">Glycosyltransferase family 2 protein</fullName>
    </submittedName>
</protein>
<feature type="domain" description="Glycosyltransferase 2-like" evidence="1">
    <location>
        <begin position="13"/>
        <end position="116"/>
    </location>
</feature>
<keyword evidence="3" id="KW-1185">Reference proteome</keyword>
<dbReference type="Proteomes" id="UP000280197">
    <property type="component" value="Chromosome"/>
</dbReference>
<reference evidence="2 3" key="1">
    <citation type="submission" date="2018-12" db="EMBL/GenBank/DDBJ databases">
        <authorList>
            <person name="Li K."/>
        </authorList>
    </citation>
    <scope>NUCLEOTIDE SEQUENCE [LARGE SCALE GENOMIC DNA]</scope>
    <source>
        <strain evidence="3">CR22</strain>
    </source>
</reference>
<dbReference type="GO" id="GO:0016740">
    <property type="term" value="F:transferase activity"/>
    <property type="evidence" value="ECO:0007669"/>
    <property type="project" value="UniProtKB-KW"/>
</dbReference>
<proteinExistence type="predicted"/>
<dbReference type="KEGG" id="saqu:EJC51_39920"/>
<dbReference type="PANTHER" id="PTHR43179">
    <property type="entry name" value="RHAMNOSYLTRANSFERASE WBBL"/>
    <property type="match status" value="1"/>
</dbReference>
<dbReference type="EMBL" id="CP034463">
    <property type="protein sequence ID" value="AZP21714.1"/>
    <property type="molecule type" value="Genomic_DNA"/>
</dbReference>
<gene>
    <name evidence="2" type="ORF">EJC51_39920</name>
</gene>
<name>A0A3Q9C4Q4_9ACTN</name>
<dbReference type="Pfam" id="PF00535">
    <property type="entry name" value="Glycos_transf_2"/>
    <property type="match status" value="1"/>
</dbReference>
<evidence type="ECO:0000313" key="2">
    <source>
        <dbReference type="EMBL" id="AZP21714.1"/>
    </source>
</evidence>
<dbReference type="PANTHER" id="PTHR43179:SF7">
    <property type="entry name" value="RHAMNOSYLTRANSFERASE WBBL"/>
    <property type="match status" value="1"/>
</dbReference>
<dbReference type="Gene3D" id="3.90.550.10">
    <property type="entry name" value="Spore Coat Polysaccharide Biosynthesis Protein SpsA, Chain A"/>
    <property type="match status" value="1"/>
</dbReference>